<keyword evidence="5 8" id="KW-0012">Acyltransferase</keyword>
<feature type="domain" description="UDP N-acetylglucosamine O-acyltransferase C-terminal" evidence="6">
    <location>
        <begin position="176"/>
        <end position="257"/>
    </location>
</feature>
<evidence type="ECO:0000313" key="10">
    <source>
        <dbReference type="Proteomes" id="UP000650994"/>
    </source>
</evidence>
<dbReference type="EMBL" id="BMFL01000003">
    <property type="protein sequence ID" value="GGE91244.1"/>
    <property type="molecule type" value="Genomic_DNA"/>
</dbReference>
<dbReference type="STRING" id="1434701.SAMN05443634_109153"/>
<dbReference type="InterPro" id="IPR011004">
    <property type="entry name" value="Trimer_LpxA-like_sf"/>
</dbReference>
<dbReference type="InterPro" id="IPR029098">
    <property type="entry name" value="Acetyltransf_C"/>
</dbReference>
<reference evidence="7" key="1">
    <citation type="journal article" date="2014" name="Int. J. Syst. Evol. Microbiol.">
        <title>Complete genome of a new Firmicutes species belonging to the dominant human colonic microbiota ('Ruminococcus bicirculans') reveals two chromosomes and a selective capacity to utilize plant glucans.</title>
        <authorList>
            <consortium name="NISC Comparative Sequencing Program"/>
            <person name="Wegmann U."/>
            <person name="Louis P."/>
            <person name="Goesmann A."/>
            <person name="Henrissat B."/>
            <person name="Duncan S.H."/>
            <person name="Flint H.J."/>
        </authorList>
    </citation>
    <scope>NUCLEOTIDE SEQUENCE</scope>
    <source>
        <strain evidence="7">CGMCC 1.12707</strain>
    </source>
</reference>
<evidence type="ECO:0000313" key="9">
    <source>
        <dbReference type="Proteomes" id="UP000184120"/>
    </source>
</evidence>
<dbReference type="Proteomes" id="UP000184120">
    <property type="component" value="Unassembled WGS sequence"/>
</dbReference>
<evidence type="ECO:0000256" key="3">
    <source>
        <dbReference type="ARBA" id="ARBA00022679"/>
    </source>
</evidence>
<reference evidence="7" key="5">
    <citation type="submission" date="2024-05" db="EMBL/GenBank/DDBJ databases">
        <authorList>
            <person name="Sun Q."/>
            <person name="Zhou Y."/>
        </authorList>
    </citation>
    <scope>NUCLEOTIDE SEQUENCE</scope>
    <source>
        <strain evidence="7">CGMCC 1.12707</strain>
    </source>
</reference>
<keyword evidence="4" id="KW-0443">Lipid metabolism</keyword>
<evidence type="ECO:0000259" key="6">
    <source>
        <dbReference type="Pfam" id="PF13720"/>
    </source>
</evidence>
<evidence type="ECO:0000256" key="4">
    <source>
        <dbReference type="ARBA" id="ARBA00023098"/>
    </source>
</evidence>
<protein>
    <submittedName>
        <fullName evidence="8">Acyl-[acyl-carrier-protein]--UDP-N-acetylglucosamine O-acyltransferase</fullName>
    </submittedName>
</protein>
<organism evidence="8 9">
    <name type="scientific">Chishuiella changwenlii</name>
    <dbReference type="NCBI Taxonomy" id="1434701"/>
    <lineage>
        <taxon>Bacteria</taxon>
        <taxon>Pseudomonadati</taxon>
        <taxon>Bacteroidota</taxon>
        <taxon>Flavobacteriia</taxon>
        <taxon>Flavobacteriales</taxon>
        <taxon>Weeksellaceae</taxon>
        <taxon>Chishuiella</taxon>
    </lineage>
</organism>
<dbReference type="GO" id="GO:0016020">
    <property type="term" value="C:membrane"/>
    <property type="evidence" value="ECO:0007669"/>
    <property type="project" value="GOC"/>
</dbReference>
<dbReference type="PIRSF" id="PIRSF000456">
    <property type="entry name" value="UDP-GlcNAc_acltr"/>
    <property type="match status" value="1"/>
</dbReference>
<keyword evidence="2" id="KW-0441">Lipid A biosynthesis</keyword>
<evidence type="ECO:0000313" key="7">
    <source>
        <dbReference type="EMBL" id="GGE91244.1"/>
    </source>
</evidence>
<reference evidence="9" key="2">
    <citation type="submission" date="2016-11" db="EMBL/GenBank/DDBJ databases">
        <authorList>
            <person name="Varghese N."/>
            <person name="Submissions S."/>
        </authorList>
    </citation>
    <scope>NUCLEOTIDE SEQUENCE [LARGE SCALE GENOMIC DNA]</scope>
    <source>
        <strain evidence="9">DSM 27989</strain>
    </source>
</reference>
<evidence type="ECO:0000256" key="2">
    <source>
        <dbReference type="ARBA" id="ARBA00022556"/>
    </source>
</evidence>
<dbReference type="GO" id="GO:0008780">
    <property type="term" value="F:acyl-[acyl-carrier-protein]-UDP-N-acetylglucosamine O-acyltransferase activity"/>
    <property type="evidence" value="ECO:0007669"/>
    <property type="project" value="InterPro"/>
</dbReference>
<dbReference type="Proteomes" id="UP000650994">
    <property type="component" value="Unassembled WGS sequence"/>
</dbReference>
<gene>
    <name evidence="7" type="primary">lpxA</name>
    <name evidence="7" type="ORF">GCM10010984_06240</name>
    <name evidence="8" type="ORF">SAMN05443634_109153</name>
</gene>
<keyword evidence="3 8" id="KW-0808">Transferase</keyword>
<dbReference type="Pfam" id="PF13720">
    <property type="entry name" value="Acetyltransf_11"/>
    <property type="match status" value="1"/>
</dbReference>
<accession>A0A1M7AT89</accession>
<dbReference type="NCBIfam" id="NF003657">
    <property type="entry name" value="PRK05289.1"/>
    <property type="match status" value="1"/>
</dbReference>
<proteinExistence type="predicted"/>
<reference evidence="10" key="4">
    <citation type="journal article" date="2019" name="Int. J. Syst. Evol. Microbiol.">
        <title>The Global Catalogue of Microorganisms (GCM) 10K type strain sequencing project: providing services to taxonomists for standard genome sequencing and annotation.</title>
        <authorList>
            <consortium name="The Broad Institute Genomics Platform"/>
            <consortium name="The Broad Institute Genome Sequencing Center for Infectious Disease"/>
            <person name="Wu L."/>
            <person name="Ma J."/>
        </authorList>
    </citation>
    <scope>NUCLEOTIDE SEQUENCE [LARGE SCALE GENOMIC DNA]</scope>
    <source>
        <strain evidence="10">CGMCC 1.12707</strain>
    </source>
</reference>
<dbReference type="Gene3D" id="2.160.10.10">
    <property type="entry name" value="Hexapeptide repeat proteins"/>
    <property type="match status" value="1"/>
</dbReference>
<dbReference type="NCBIfam" id="TIGR01852">
    <property type="entry name" value="lipid_A_lpxA"/>
    <property type="match status" value="1"/>
</dbReference>
<keyword evidence="1" id="KW-0444">Lipid biosynthesis</keyword>
<dbReference type="PANTHER" id="PTHR43480:SF1">
    <property type="entry name" value="ACYL-[ACYL-CARRIER-PROTEIN]--UDP-N-ACETYLGLUCOSAMINE O-ACYLTRANSFERASE, MITOCHONDRIAL-RELATED"/>
    <property type="match status" value="1"/>
</dbReference>
<dbReference type="PANTHER" id="PTHR43480">
    <property type="entry name" value="ACYL-[ACYL-CARRIER-PROTEIN]--UDP-N-ACETYLGLUCOSAMINE O-ACYLTRANSFERASE"/>
    <property type="match status" value="1"/>
</dbReference>
<evidence type="ECO:0000256" key="5">
    <source>
        <dbReference type="ARBA" id="ARBA00023315"/>
    </source>
</evidence>
<dbReference type="CDD" id="cd03351">
    <property type="entry name" value="LbH_UDP-GlcNAc_AT"/>
    <property type="match status" value="1"/>
</dbReference>
<evidence type="ECO:0000313" key="8">
    <source>
        <dbReference type="EMBL" id="SHL45988.1"/>
    </source>
</evidence>
<keyword evidence="10" id="KW-1185">Reference proteome</keyword>
<dbReference type="InterPro" id="IPR037157">
    <property type="entry name" value="Acetyltransf_C_sf"/>
</dbReference>
<name>A0A1M7AT89_9FLAO</name>
<reference evidence="8" key="3">
    <citation type="submission" date="2016-11" db="EMBL/GenBank/DDBJ databases">
        <authorList>
            <person name="Jaros S."/>
            <person name="Januszkiewicz K."/>
            <person name="Wedrychowicz H."/>
        </authorList>
    </citation>
    <scope>NUCLEOTIDE SEQUENCE [LARGE SCALE GENOMIC DNA]</scope>
    <source>
        <strain evidence="8">DSM 27989</strain>
    </source>
</reference>
<dbReference type="EMBL" id="FRBH01000009">
    <property type="protein sequence ID" value="SHL45988.1"/>
    <property type="molecule type" value="Genomic_DNA"/>
</dbReference>
<dbReference type="Gene3D" id="1.20.1180.10">
    <property type="entry name" value="Udp N-acetylglucosamine O-acyltransferase, C-terminal domain"/>
    <property type="match status" value="1"/>
</dbReference>
<dbReference type="InterPro" id="IPR001451">
    <property type="entry name" value="Hexapep"/>
</dbReference>
<evidence type="ECO:0000256" key="1">
    <source>
        <dbReference type="ARBA" id="ARBA00022516"/>
    </source>
</evidence>
<dbReference type="Pfam" id="PF00132">
    <property type="entry name" value="Hexapep"/>
    <property type="match status" value="2"/>
</dbReference>
<dbReference type="AlphaFoldDB" id="A0A1M7AT89"/>
<sequence length="264" mass="28735">MEVMNYPMAYVHPTAIIGENVTISPFSSVYEDVEIGDGTWIGPNVTIMSGSRIGKNCKIYPGTVISGEPQDLKYEGEKTLTYIGDNTTIRECVTVNKGTNALGYTKIGDNCLIMATAHIAHDCVVGNNVVIVNAVGLAGHIEVGDFAFIGGYSAVHQFTKIGEHAFVAGATQIRKDVPPYVKAAKNPVAYAGVNAIGLRRKGFTSEEIYEIQGIYRILYQQKNNVSQAVEQILEKFPDSHYREVILNFINSSDRGIMKGYSSGV</sequence>
<dbReference type="InterPro" id="IPR010137">
    <property type="entry name" value="Lipid_A_LpxA"/>
</dbReference>
<dbReference type="SUPFAM" id="SSF51161">
    <property type="entry name" value="Trimeric LpxA-like enzymes"/>
    <property type="match status" value="1"/>
</dbReference>
<dbReference type="GO" id="GO:0009245">
    <property type="term" value="P:lipid A biosynthetic process"/>
    <property type="evidence" value="ECO:0007669"/>
    <property type="project" value="UniProtKB-KW"/>
</dbReference>